<dbReference type="SUPFAM" id="SSF53850">
    <property type="entry name" value="Periplasmic binding protein-like II"/>
    <property type="match status" value="1"/>
</dbReference>
<proteinExistence type="inferred from homology"/>
<dbReference type="PANTHER" id="PTHR30126">
    <property type="entry name" value="HTH-TYPE TRANSCRIPTIONAL REGULATOR"/>
    <property type="match status" value="1"/>
</dbReference>
<comment type="caution">
    <text evidence="6">The sequence shown here is derived from an EMBL/GenBank/DDBJ whole genome shotgun (WGS) entry which is preliminary data.</text>
</comment>
<evidence type="ECO:0000313" key="7">
    <source>
        <dbReference type="Proteomes" id="UP000295783"/>
    </source>
</evidence>
<dbReference type="Pfam" id="PF03466">
    <property type="entry name" value="LysR_substrate"/>
    <property type="match status" value="1"/>
</dbReference>
<dbReference type="Gene3D" id="1.10.10.10">
    <property type="entry name" value="Winged helix-like DNA-binding domain superfamily/Winged helix DNA-binding domain"/>
    <property type="match status" value="1"/>
</dbReference>
<reference evidence="6 7" key="1">
    <citation type="submission" date="2019-03" db="EMBL/GenBank/DDBJ databases">
        <title>Genomic Encyclopedia of Type Strains, Phase III (KMG-III): the genomes of soil and plant-associated and newly described type strains.</title>
        <authorList>
            <person name="Whitman W."/>
        </authorList>
    </citation>
    <scope>NUCLEOTIDE SEQUENCE [LARGE SCALE GENOMIC DNA]</scope>
    <source>
        <strain evidence="6 7">CGMCC 1.7660</strain>
    </source>
</reference>
<dbReference type="SUPFAM" id="SSF46785">
    <property type="entry name" value="Winged helix' DNA-binding domain"/>
    <property type="match status" value="1"/>
</dbReference>
<dbReference type="Proteomes" id="UP000295783">
    <property type="component" value="Unassembled WGS sequence"/>
</dbReference>
<evidence type="ECO:0000256" key="3">
    <source>
        <dbReference type="ARBA" id="ARBA00023125"/>
    </source>
</evidence>
<keyword evidence="4" id="KW-0804">Transcription</keyword>
<dbReference type="PROSITE" id="PS50931">
    <property type="entry name" value="HTH_LYSR"/>
    <property type="match status" value="1"/>
</dbReference>
<dbReference type="Pfam" id="PF00126">
    <property type="entry name" value="HTH_1"/>
    <property type="match status" value="1"/>
</dbReference>
<feature type="domain" description="HTH lysR-type" evidence="5">
    <location>
        <begin position="4"/>
        <end position="61"/>
    </location>
</feature>
<dbReference type="PANTHER" id="PTHR30126:SF94">
    <property type="entry name" value="LYSR FAMILY TRANSCRIPTIONAL REGULATOR"/>
    <property type="match status" value="1"/>
</dbReference>
<dbReference type="InterPro" id="IPR000847">
    <property type="entry name" value="LysR_HTH_N"/>
</dbReference>
<dbReference type="GO" id="GO:0000976">
    <property type="term" value="F:transcription cis-regulatory region binding"/>
    <property type="evidence" value="ECO:0007669"/>
    <property type="project" value="TreeGrafter"/>
</dbReference>
<accession>A0A4R6WDH1</accession>
<dbReference type="InterPro" id="IPR005119">
    <property type="entry name" value="LysR_subst-bd"/>
</dbReference>
<evidence type="ECO:0000256" key="2">
    <source>
        <dbReference type="ARBA" id="ARBA00023015"/>
    </source>
</evidence>
<evidence type="ECO:0000259" key="5">
    <source>
        <dbReference type="PROSITE" id="PS50931"/>
    </source>
</evidence>
<dbReference type="PRINTS" id="PR00039">
    <property type="entry name" value="HTHLYSR"/>
</dbReference>
<dbReference type="OrthoDB" id="9808620at2"/>
<dbReference type="Gene3D" id="3.40.190.290">
    <property type="match status" value="1"/>
</dbReference>
<dbReference type="InterPro" id="IPR036390">
    <property type="entry name" value="WH_DNA-bd_sf"/>
</dbReference>
<comment type="similarity">
    <text evidence="1">Belongs to the LysR transcriptional regulatory family.</text>
</comment>
<name>A0A4R6WDH1_9PROT</name>
<keyword evidence="7" id="KW-1185">Reference proteome</keyword>
<dbReference type="InterPro" id="IPR036388">
    <property type="entry name" value="WH-like_DNA-bd_sf"/>
</dbReference>
<dbReference type="FunFam" id="1.10.10.10:FF:000001">
    <property type="entry name" value="LysR family transcriptional regulator"/>
    <property type="match status" value="1"/>
</dbReference>
<keyword evidence="2" id="KW-0805">Transcription regulation</keyword>
<dbReference type="AlphaFoldDB" id="A0A4R6WDH1"/>
<keyword evidence="3" id="KW-0238">DNA-binding</keyword>
<dbReference type="RefSeq" id="WP_133615283.1">
    <property type="nucleotide sequence ID" value="NZ_SNYW01000014.1"/>
</dbReference>
<sequence length="297" mass="32872">MVSINHSSLRAFHAVATEGSFTKAARALNVTQPTLSGQVKALEEQFGVRLFDRRKRKIELTDIGRNLLDITWRMFGLESEAEQVLTAAKGLKRGHLRIGADAPYHSIPFLAAFNRRYPNVRLSMSIGNSLGLKADLIDQRFDVIIAADIGGDPKLYAFPFQEDYLIAFVDRAHPWARKRKLRLEDLAGNRLVLREPASTTRRAFDAAVAKAGIQVGEILEIGSREAIREAVAAGLGIGIVARSEFGDHLKLKGLEFEGPRIKSTEFVACLMERRSNPLVKAFLDIAKEPPGERNAVS</sequence>
<evidence type="ECO:0000256" key="1">
    <source>
        <dbReference type="ARBA" id="ARBA00009437"/>
    </source>
</evidence>
<gene>
    <name evidence="6" type="ORF">A8950_3862</name>
</gene>
<evidence type="ECO:0000256" key="4">
    <source>
        <dbReference type="ARBA" id="ARBA00023163"/>
    </source>
</evidence>
<organism evidence="6 7">
    <name type="scientific">Dongia mobilis</name>
    <dbReference type="NCBI Taxonomy" id="578943"/>
    <lineage>
        <taxon>Bacteria</taxon>
        <taxon>Pseudomonadati</taxon>
        <taxon>Pseudomonadota</taxon>
        <taxon>Alphaproteobacteria</taxon>
        <taxon>Rhodospirillales</taxon>
        <taxon>Dongiaceae</taxon>
        <taxon>Dongia</taxon>
    </lineage>
</organism>
<dbReference type="EMBL" id="SNYW01000014">
    <property type="protein sequence ID" value="TDQ77707.1"/>
    <property type="molecule type" value="Genomic_DNA"/>
</dbReference>
<evidence type="ECO:0000313" key="6">
    <source>
        <dbReference type="EMBL" id="TDQ77707.1"/>
    </source>
</evidence>
<protein>
    <submittedName>
        <fullName evidence="6">LysR family transcriptional regulator</fullName>
    </submittedName>
</protein>
<dbReference type="GO" id="GO:0003700">
    <property type="term" value="F:DNA-binding transcription factor activity"/>
    <property type="evidence" value="ECO:0007669"/>
    <property type="project" value="InterPro"/>
</dbReference>